<sequence length="203" mass="23237">MWEGILSGHMVDEDDSSRTLIHVTLYYPASLSMREFLDKFVEAADESLEVNFNLSTSSVRTAFADSWPADVSGEKGVGEATLCTLDASSRLKENRNMLNIYQESDTVEYEDGLDCDTFDNADFWWENTTHIGAKGLLEYLEDDLIQLIYHDMHDQENNFASQPILLEGTPAYHTTTRLKTQMYTDEIYDNERDDIDTDDCQAR</sequence>
<dbReference type="GeneID" id="85399275"/>
<comment type="caution">
    <text evidence="1">The sequence shown here is derived from an EMBL/GenBank/DDBJ whole genome shotgun (WGS) entry which is preliminary data.</text>
</comment>
<keyword evidence="2" id="KW-1185">Reference proteome</keyword>
<gene>
    <name evidence="1" type="ORF">BDZ83DRAFT_772227</name>
</gene>
<dbReference type="Proteomes" id="UP001244207">
    <property type="component" value="Unassembled WGS sequence"/>
</dbReference>
<evidence type="ECO:0000313" key="2">
    <source>
        <dbReference type="Proteomes" id="UP001244207"/>
    </source>
</evidence>
<name>A0AAD8U512_GLOAC</name>
<accession>A0AAD8U512</accession>
<evidence type="ECO:0000313" key="1">
    <source>
        <dbReference type="EMBL" id="KAK1704181.1"/>
    </source>
</evidence>
<organism evidence="1 2">
    <name type="scientific">Glomerella acutata</name>
    <name type="common">Colletotrichum acutatum</name>
    <dbReference type="NCBI Taxonomy" id="27357"/>
    <lineage>
        <taxon>Eukaryota</taxon>
        <taxon>Fungi</taxon>
        <taxon>Dikarya</taxon>
        <taxon>Ascomycota</taxon>
        <taxon>Pezizomycotina</taxon>
        <taxon>Sordariomycetes</taxon>
        <taxon>Hypocreomycetidae</taxon>
        <taxon>Glomerellales</taxon>
        <taxon>Glomerellaceae</taxon>
        <taxon>Colletotrichum</taxon>
        <taxon>Colletotrichum acutatum species complex</taxon>
    </lineage>
</organism>
<dbReference type="RefSeq" id="XP_060357388.1">
    <property type="nucleotide sequence ID" value="XM_060515377.1"/>
</dbReference>
<dbReference type="AlphaFoldDB" id="A0AAD8U512"/>
<protein>
    <submittedName>
        <fullName evidence="1">Uncharacterized protein</fullName>
    </submittedName>
</protein>
<reference evidence="1" key="1">
    <citation type="submission" date="2021-12" db="EMBL/GenBank/DDBJ databases">
        <title>Comparative genomics, transcriptomics and evolutionary studies reveal genomic signatures of adaptation to plant cell wall in hemibiotrophic fungi.</title>
        <authorList>
            <consortium name="DOE Joint Genome Institute"/>
            <person name="Baroncelli R."/>
            <person name="Diaz J.F."/>
            <person name="Benocci T."/>
            <person name="Peng M."/>
            <person name="Battaglia E."/>
            <person name="Haridas S."/>
            <person name="Andreopoulos W."/>
            <person name="Labutti K."/>
            <person name="Pangilinan J."/>
            <person name="Floch G.L."/>
            <person name="Makela M.R."/>
            <person name="Henrissat B."/>
            <person name="Grigoriev I.V."/>
            <person name="Crouch J.A."/>
            <person name="De Vries R.P."/>
            <person name="Sukno S.A."/>
            <person name="Thon M.R."/>
        </authorList>
    </citation>
    <scope>NUCLEOTIDE SEQUENCE</scope>
    <source>
        <strain evidence="1">CBS 112980</strain>
    </source>
</reference>
<dbReference type="EMBL" id="JAHMHS010000268">
    <property type="protein sequence ID" value="KAK1704181.1"/>
    <property type="molecule type" value="Genomic_DNA"/>
</dbReference>
<proteinExistence type="predicted"/>